<evidence type="ECO:0000313" key="2">
    <source>
        <dbReference type="EMBL" id="GAJ23973.1"/>
    </source>
</evidence>
<gene>
    <name evidence="2" type="ORF">S12H4_60667</name>
</gene>
<keyword evidence="1" id="KW-1133">Transmembrane helix</keyword>
<proteinExistence type="predicted"/>
<dbReference type="EMBL" id="BARW01039994">
    <property type="protein sequence ID" value="GAJ23973.1"/>
    <property type="molecule type" value="Genomic_DNA"/>
</dbReference>
<keyword evidence="1" id="KW-0472">Membrane</keyword>
<keyword evidence="1" id="KW-0812">Transmembrane</keyword>
<name>X1V2L5_9ZZZZ</name>
<feature type="non-terminal residue" evidence="2">
    <location>
        <position position="69"/>
    </location>
</feature>
<feature type="transmembrane region" description="Helical" evidence="1">
    <location>
        <begin position="15"/>
        <end position="37"/>
    </location>
</feature>
<reference evidence="2" key="1">
    <citation type="journal article" date="2014" name="Front. Microbiol.">
        <title>High frequency of phylogenetically diverse reductive dehalogenase-homologous genes in deep subseafloor sedimentary metagenomes.</title>
        <authorList>
            <person name="Kawai M."/>
            <person name="Futagami T."/>
            <person name="Toyoda A."/>
            <person name="Takaki Y."/>
            <person name="Nishi S."/>
            <person name="Hori S."/>
            <person name="Arai W."/>
            <person name="Tsubouchi T."/>
            <person name="Morono Y."/>
            <person name="Uchiyama I."/>
            <person name="Ito T."/>
            <person name="Fujiyama A."/>
            <person name="Inagaki F."/>
            <person name="Takami H."/>
        </authorList>
    </citation>
    <scope>NUCLEOTIDE SEQUENCE</scope>
    <source>
        <strain evidence="2">Expedition CK06-06</strain>
    </source>
</reference>
<dbReference type="AlphaFoldDB" id="X1V2L5"/>
<evidence type="ECO:0000256" key="1">
    <source>
        <dbReference type="SAM" id="Phobius"/>
    </source>
</evidence>
<accession>X1V2L5</accession>
<protein>
    <submittedName>
        <fullName evidence="2">Uncharacterized protein</fullName>
    </submittedName>
</protein>
<comment type="caution">
    <text evidence="2">The sequence shown here is derived from an EMBL/GenBank/DDBJ whole genome shotgun (WGS) entry which is preliminary data.</text>
</comment>
<sequence length="69" mass="7876">MEQKETTAPKYNKSFFTHAIEASVIALVVLVPIAFYPYCRIVFTPAKELVIEILVILGLMFWGKGEFRP</sequence>
<organism evidence="2">
    <name type="scientific">marine sediment metagenome</name>
    <dbReference type="NCBI Taxonomy" id="412755"/>
    <lineage>
        <taxon>unclassified sequences</taxon>
        <taxon>metagenomes</taxon>
        <taxon>ecological metagenomes</taxon>
    </lineage>
</organism>